<accession>A0A844XVF0</accession>
<comment type="caution">
    <text evidence="1">The sequence shown here is derived from an EMBL/GenBank/DDBJ whole genome shotgun (WGS) entry which is preliminary data.</text>
</comment>
<protein>
    <submittedName>
        <fullName evidence="1">Copper oxidase</fullName>
    </submittedName>
</protein>
<reference evidence="1 2" key="1">
    <citation type="submission" date="2019-12" db="EMBL/GenBank/DDBJ databases">
        <title>Genomic-based taxomic classification of the family Erythrobacteraceae.</title>
        <authorList>
            <person name="Xu L."/>
        </authorList>
    </citation>
    <scope>NUCLEOTIDE SEQUENCE [LARGE SCALE GENOMIC DNA]</scope>
    <source>
        <strain evidence="1 2">DSM 17792</strain>
    </source>
</reference>
<dbReference type="OrthoDB" id="9757546at2"/>
<name>A0A844XVF0_9SPHN</name>
<evidence type="ECO:0000313" key="1">
    <source>
        <dbReference type="EMBL" id="MXO49187.1"/>
    </source>
</evidence>
<keyword evidence="2" id="KW-1185">Reference proteome</keyword>
<proteinExistence type="predicted"/>
<dbReference type="AlphaFoldDB" id="A0A844XVF0"/>
<dbReference type="Gene3D" id="2.60.40.420">
    <property type="entry name" value="Cupredoxins - blue copper proteins"/>
    <property type="match status" value="1"/>
</dbReference>
<dbReference type="EMBL" id="WTYC01000008">
    <property type="protein sequence ID" value="MXO49187.1"/>
    <property type="molecule type" value="Genomic_DNA"/>
</dbReference>
<dbReference type="InterPro" id="IPR008972">
    <property type="entry name" value="Cupredoxin"/>
</dbReference>
<evidence type="ECO:0000313" key="2">
    <source>
        <dbReference type="Proteomes" id="UP000448199"/>
    </source>
</evidence>
<gene>
    <name evidence="1" type="ORF">GRI69_13080</name>
</gene>
<dbReference type="SUPFAM" id="SSF49503">
    <property type="entry name" value="Cupredoxins"/>
    <property type="match status" value="1"/>
</dbReference>
<dbReference type="Proteomes" id="UP000448199">
    <property type="component" value="Unassembled WGS sequence"/>
</dbReference>
<organism evidence="1 2">
    <name type="scientific">Qipengyuania vulgaris</name>
    <dbReference type="NCBI Taxonomy" id="291985"/>
    <lineage>
        <taxon>Bacteria</taxon>
        <taxon>Pseudomonadati</taxon>
        <taxon>Pseudomonadota</taxon>
        <taxon>Alphaproteobacteria</taxon>
        <taxon>Sphingomonadales</taxon>
        <taxon>Erythrobacteraceae</taxon>
        <taxon>Qipengyuania</taxon>
    </lineage>
</organism>
<dbReference type="RefSeq" id="WP_160728724.1">
    <property type="nucleotide sequence ID" value="NZ_WTYC01000008.1"/>
</dbReference>
<sequence length="343" mass="39106">MFDWEDTAFGEEITYSTFGCDVFKADPQTPDRLEPDVHIYREGAEKLDRIAPDGRRIRFWTFRDTDPAAPNQRVTHPAPEIRVTQGQIVHTHLTTSTGPHTIHHHGIEPTTANDGVGHVSFEVGDGYTYQWQPARAGSFFYHCHRNTALHFELGMWGPLIVEAPDQGDGKKRLYEDGPTYDSEMTWVAHAVDPRWHLIQDHDAGLCGLDVGLNRYEPKYFMLSGVWGNRAHYDPTTLIKAQVGERVLIRLLNASYTILRVKFTCPIEIVAADGHSWGRETWCPTTRRVPANTVLELVTAQRYDIIVEPTKTGHFPVFMQFRHWITNKVHDNGKGQLKAKVRVT</sequence>